<dbReference type="SUPFAM" id="SSF75005">
    <property type="entry name" value="Arabinanase/levansucrase/invertase"/>
    <property type="match status" value="1"/>
</dbReference>
<dbReference type="SUPFAM" id="SSF49899">
    <property type="entry name" value="Concanavalin A-like lectins/glucanases"/>
    <property type="match status" value="1"/>
</dbReference>
<dbReference type="InterPro" id="IPR023296">
    <property type="entry name" value="Glyco_hydro_beta-prop_sf"/>
</dbReference>
<dbReference type="InterPro" id="IPR041542">
    <property type="entry name" value="GH43_C2"/>
</dbReference>
<dbReference type="GO" id="GO:0005975">
    <property type="term" value="P:carbohydrate metabolic process"/>
    <property type="evidence" value="ECO:0007669"/>
    <property type="project" value="InterPro"/>
</dbReference>
<name>A0AA40VMA4_9MICO</name>
<dbReference type="EC" id="3.2.1.55" evidence="9"/>
<sequence>MSSTNRAPAASHAGRPAGKSPLSVQSENGSVTTGAASYRYRNPILPGCHPDPSICRVGDYYYLVTSTFEYLPGLPIHRSTNLVDWVPIGHAIHRPGQLDLSGIPSSKGLYAPTIRHHDGTFYVVCTVVSPVVDGEPSWPGRAGHFVVTATEPEGPWSEPTWFEGFDGIDPSLTFDGDRVWLCGNRLAQPGLWPGQTDIWLTELDPATLAPIGEVREIWRGASARAVWAEGPHIIARPGGGWMLVAAEGGTNRNHAVCVAYADDIAGPYVGDPGNPRLTHRDLGDRVPIADVGHADLVEAPDGRWWSTMLGIQTIDGENGLLGRQTHLVPVEWEHRQPLFAPGSGRVEPAMAAEGVPDQQPAPTEYRDDFDAPVLDPAWTAPRILPDTFADTVARPGYVRLTATPTEPSGLGPLAFLGRRLPDHRTHAAARIELAGAVRGGLLLRTSESAYLELTVDRRGVGRAVLADDGVEMTVGEVSGIHTEGIDLAIDVDGLTARLTIGDTHLGEVDLRPLASGRPSMFVGSWIGVMAVGDGVVDVDHVTLRVAP</sequence>
<gene>
    <name evidence="9" type="ORF">BKA10_002015</name>
</gene>
<dbReference type="CDD" id="cd18617">
    <property type="entry name" value="GH43_XynB-like"/>
    <property type="match status" value="1"/>
</dbReference>
<dbReference type="Gene3D" id="2.115.10.20">
    <property type="entry name" value="Glycosyl hydrolase domain, family 43"/>
    <property type="match status" value="1"/>
</dbReference>
<evidence type="ECO:0000259" key="8">
    <source>
        <dbReference type="Pfam" id="PF17851"/>
    </source>
</evidence>
<feature type="domain" description="Beta-xylosidase C-terminal Concanavalin A-like" evidence="8">
    <location>
        <begin position="366"/>
        <end position="533"/>
    </location>
</feature>
<dbReference type="InterPro" id="IPR006710">
    <property type="entry name" value="Glyco_hydro_43"/>
</dbReference>
<keyword evidence="10" id="KW-1185">Reference proteome</keyword>
<feature type="active site" description="Proton acceptor" evidence="4">
    <location>
        <position position="51"/>
    </location>
</feature>
<dbReference type="AlphaFoldDB" id="A0AA40VMA4"/>
<comment type="caution">
    <text evidence="9">The sequence shown here is derived from an EMBL/GenBank/DDBJ whole genome shotgun (WGS) entry which is preliminary data.</text>
</comment>
<evidence type="ECO:0000256" key="6">
    <source>
        <dbReference type="RuleBase" id="RU361187"/>
    </source>
</evidence>
<dbReference type="Gene3D" id="2.60.120.200">
    <property type="match status" value="1"/>
</dbReference>
<evidence type="ECO:0000256" key="4">
    <source>
        <dbReference type="PIRSR" id="PIRSR606710-1"/>
    </source>
</evidence>
<feature type="region of interest" description="Disordered" evidence="7">
    <location>
        <begin position="1"/>
        <end position="29"/>
    </location>
</feature>
<dbReference type="InterPro" id="IPR051795">
    <property type="entry name" value="Glycosyl_Hydrlase_43"/>
</dbReference>
<dbReference type="InterPro" id="IPR013320">
    <property type="entry name" value="ConA-like_dom_sf"/>
</dbReference>
<evidence type="ECO:0000256" key="2">
    <source>
        <dbReference type="ARBA" id="ARBA00022801"/>
    </source>
</evidence>
<keyword evidence="2 6" id="KW-0378">Hydrolase</keyword>
<evidence type="ECO:0000256" key="3">
    <source>
        <dbReference type="ARBA" id="ARBA00023295"/>
    </source>
</evidence>
<dbReference type="PANTHER" id="PTHR42812">
    <property type="entry name" value="BETA-XYLOSIDASE"/>
    <property type="match status" value="1"/>
</dbReference>
<dbReference type="Proteomes" id="UP000549113">
    <property type="component" value="Unassembled WGS sequence"/>
</dbReference>
<feature type="site" description="Important for catalytic activity, responsible for pKa modulation of the active site Glu and correct orientation of both the proton donor and substrate" evidence="5">
    <location>
        <position position="169"/>
    </location>
</feature>
<dbReference type="Pfam" id="PF04616">
    <property type="entry name" value="Glyco_hydro_43"/>
    <property type="match status" value="1"/>
</dbReference>
<dbReference type="GO" id="GO:0046556">
    <property type="term" value="F:alpha-L-arabinofuranosidase activity"/>
    <property type="evidence" value="ECO:0007669"/>
    <property type="project" value="UniProtKB-EC"/>
</dbReference>
<evidence type="ECO:0000256" key="5">
    <source>
        <dbReference type="PIRSR" id="PIRSR606710-2"/>
    </source>
</evidence>
<accession>A0AA40VMA4</accession>
<evidence type="ECO:0000256" key="1">
    <source>
        <dbReference type="ARBA" id="ARBA00009865"/>
    </source>
</evidence>
<evidence type="ECO:0000313" key="10">
    <source>
        <dbReference type="Proteomes" id="UP000549113"/>
    </source>
</evidence>
<organism evidence="9 10">
    <name type="scientific">Microbacterium invictum</name>
    <dbReference type="NCBI Taxonomy" id="515415"/>
    <lineage>
        <taxon>Bacteria</taxon>
        <taxon>Bacillati</taxon>
        <taxon>Actinomycetota</taxon>
        <taxon>Actinomycetes</taxon>
        <taxon>Micrococcales</taxon>
        <taxon>Microbacteriaceae</taxon>
        <taxon>Microbacterium</taxon>
    </lineage>
</organism>
<protein>
    <submittedName>
        <fullName evidence="9">Alpha-N-arabinofuranosidase</fullName>
        <ecNumber evidence="9">3.2.1.55</ecNumber>
    </submittedName>
</protein>
<proteinExistence type="inferred from homology"/>
<keyword evidence="3 6" id="KW-0326">Glycosidase</keyword>
<dbReference type="RefSeq" id="WP_183499786.1">
    <property type="nucleotide sequence ID" value="NZ_BAABCO010000002.1"/>
</dbReference>
<dbReference type="EMBL" id="JACIFH010000001">
    <property type="protein sequence ID" value="MBB4140221.1"/>
    <property type="molecule type" value="Genomic_DNA"/>
</dbReference>
<dbReference type="Pfam" id="PF17851">
    <property type="entry name" value="GH43_C2"/>
    <property type="match status" value="1"/>
</dbReference>
<comment type="similarity">
    <text evidence="1 6">Belongs to the glycosyl hydrolase 43 family.</text>
</comment>
<evidence type="ECO:0000313" key="9">
    <source>
        <dbReference type="EMBL" id="MBB4140221.1"/>
    </source>
</evidence>
<feature type="active site" description="Proton donor" evidence="4">
    <location>
        <position position="229"/>
    </location>
</feature>
<reference evidence="9 10" key="1">
    <citation type="submission" date="2020-08" db="EMBL/GenBank/DDBJ databases">
        <title>Sequencing the genomes of 1000 actinobacteria strains.</title>
        <authorList>
            <person name="Klenk H.-P."/>
        </authorList>
    </citation>
    <scope>NUCLEOTIDE SEQUENCE [LARGE SCALE GENOMIC DNA]</scope>
    <source>
        <strain evidence="9 10">DSM 19600</strain>
    </source>
</reference>
<evidence type="ECO:0000256" key="7">
    <source>
        <dbReference type="SAM" id="MobiDB-lite"/>
    </source>
</evidence>
<dbReference type="PANTHER" id="PTHR42812:SF12">
    <property type="entry name" value="BETA-XYLOSIDASE-RELATED"/>
    <property type="match status" value="1"/>
</dbReference>